<dbReference type="Pfam" id="PF00319">
    <property type="entry name" value="SRF-TF"/>
    <property type="match status" value="1"/>
</dbReference>
<dbReference type="Gene3D" id="3.40.1810.10">
    <property type="entry name" value="Transcription factor, MADS-box"/>
    <property type="match status" value="1"/>
</dbReference>
<keyword evidence="3" id="KW-0238">DNA-binding</keyword>
<comment type="subcellular location">
    <subcellularLocation>
        <location evidence="1">Nucleus</location>
    </subcellularLocation>
</comment>
<feature type="domain" description="MADS-box" evidence="6">
    <location>
        <begin position="31"/>
        <end position="66"/>
    </location>
</feature>
<dbReference type="Proteomes" id="UP000250235">
    <property type="component" value="Unassembled WGS sequence"/>
</dbReference>
<evidence type="ECO:0000256" key="2">
    <source>
        <dbReference type="ARBA" id="ARBA00023015"/>
    </source>
</evidence>
<protein>
    <recommendedName>
        <fullName evidence="6">MADS-box domain-containing protein</fullName>
    </recommendedName>
</protein>
<keyword evidence="2" id="KW-0805">Transcription regulation</keyword>
<dbReference type="GO" id="GO:0000987">
    <property type="term" value="F:cis-regulatory region sequence-specific DNA binding"/>
    <property type="evidence" value="ECO:0007669"/>
    <property type="project" value="InterPro"/>
</dbReference>
<evidence type="ECO:0000256" key="5">
    <source>
        <dbReference type="ARBA" id="ARBA00023242"/>
    </source>
</evidence>
<evidence type="ECO:0000313" key="7">
    <source>
        <dbReference type="EMBL" id="KZV46181.1"/>
    </source>
</evidence>
<reference evidence="7 8" key="1">
    <citation type="journal article" date="2015" name="Proc. Natl. Acad. Sci. U.S.A.">
        <title>The resurrection genome of Boea hygrometrica: A blueprint for survival of dehydration.</title>
        <authorList>
            <person name="Xiao L."/>
            <person name="Yang G."/>
            <person name="Zhang L."/>
            <person name="Yang X."/>
            <person name="Zhao S."/>
            <person name="Ji Z."/>
            <person name="Zhou Q."/>
            <person name="Hu M."/>
            <person name="Wang Y."/>
            <person name="Chen M."/>
            <person name="Xu Y."/>
            <person name="Jin H."/>
            <person name="Xiao X."/>
            <person name="Hu G."/>
            <person name="Bao F."/>
            <person name="Hu Y."/>
            <person name="Wan P."/>
            <person name="Li L."/>
            <person name="Deng X."/>
            <person name="Kuang T."/>
            <person name="Xiang C."/>
            <person name="Zhu J.K."/>
            <person name="Oliver M.J."/>
            <person name="He Y."/>
        </authorList>
    </citation>
    <scope>NUCLEOTIDE SEQUENCE [LARGE SCALE GENOMIC DNA]</scope>
    <source>
        <strain evidence="8">cv. XS01</strain>
    </source>
</reference>
<dbReference type="SUPFAM" id="SSF55455">
    <property type="entry name" value="SRF-like"/>
    <property type="match status" value="1"/>
</dbReference>
<dbReference type="InterPro" id="IPR033897">
    <property type="entry name" value="SRF-like_MADS-box"/>
</dbReference>
<dbReference type="SMART" id="SM00432">
    <property type="entry name" value="MADS"/>
    <property type="match status" value="1"/>
</dbReference>
<sequence length="185" mass="20458">MSKRNHNLLREHAGTLISGMHIEKISVAYFVSDRSERKASFKKRSKGLIKKVAELSTLCGVDACAITHNEFQPQPEVWWSSKRGAGCGTLMEQPEMKKTNHWLLLGEKVKASKSATTLVGLINIFKYEKPGGSSLSSRNPPDASTRYRLKPPMGLISSTNSSMRSPVDSYSPPGIPAYCTVTLFR</sequence>
<evidence type="ECO:0000256" key="3">
    <source>
        <dbReference type="ARBA" id="ARBA00023125"/>
    </source>
</evidence>
<keyword evidence="8" id="KW-1185">Reference proteome</keyword>
<dbReference type="InterPro" id="IPR036879">
    <property type="entry name" value="TF_MADSbox_sf"/>
</dbReference>
<evidence type="ECO:0000259" key="6">
    <source>
        <dbReference type="PROSITE" id="PS50066"/>
    </source>
</evidence>
<dbReference type="CDD" id="cd00266">
    <property type="entry name" value="MADS_SRF_like"/>
    <property type="match status" value="1"/>
</dbReference>
<dbReference type="PROSITE" id="PS50066">
    <property type="entry name" value="MADS_BOX_2"/>
    <property type="match status" value="1"/>
</dbReference>
<evidence type="ECO:0000256" key="1">
    <source>
        <dbReference type="ARBA" id="ARBA00004123"/>
    </source>
</evidence>
<evidence type="ECO:0000313" key="8">
    <source>
        <dbReference type="Proteomes" id="UP000250235"/>
    </source>
</evidence>
<gene>
    <name evidence="7" type="ORF">F511_15191</name>
</gene>
<proteinExistence type="predicted"/>
<evidence type="ECO:0000256" key="4">
    <source>
        <dbReference type="ARBA" id="ARBA00023163"/>
    </source>
</evidence>
<dbReference type="GO" id="GO:0005634">
    <property type="term" value="C:nucleus"/>
    <property type="evidence" value="ECO:0007669"/>
    <property type="project" value="UniProtKB-SubCell"/>
</dbReference>
<name>A0A2Z7CGJ5_9LAMI</name>
<keyword evidence="4" id="KW-0804">Transcription</keyword>
<dbReference type="GO" id="GO:0046983">
    <property type="term" value="F:protein dimerization activity"/>
    <property type="evidence" value="ECO:0007669"/>
    <property type="project" value="InterPro"/>
</dbReference>
<keyword evidence="5" id="KW-0539">Nucleus</keyword>
<accession>A0A2Z7CGJ5</accession>
<dbReference type="InterPro" id="IPR002100">
    <property type="entry name" value="TF_MADSbox"/>
</dbReference>
<dbReference type="GO" id="GO:0000981">
    <property type="term" value="F:DNA-binding transcription factor activity, RNA polymerase II-specific"/>
    <property type="evidence" value="ECO:0007669"/>
    <property type="project" value="InterPro"/>
</dbReference>
<dbReference type="GO" id="GO:0045944">
    <property type="term" value="P:positive regulation of transcription by RNA polymerase II"/>
    <property type="evidence" value="ECO:0007669"/>
    <property type="project" value="InterPro"/>
</dbReference>
<organism evidence="7 8">
    <name type="scientific">Dorcoceras hygrometricum</name>
    <dbReference type="NCBI Taxonomy" id="472368"/>
    <lineage>
        <taxon>Eukaryota</taxon>
        <taxon>Viridiplantae</taxon>
        <taxon>Streptophyta</taxon>
        <taxon>Embryophyta</taxon>
        <taxon>Tracheophyta</taxon>
        <taxon>Spermatophyta</taxon>
        <taxon>Magnoliopsida</taxon>
        <taxon>eudicotyledons</taxon>
        <taxon>Gunneridae</taxon>
        <taxon>Pentapetalae</taxon>
        <taxon>asterids</taxon>
        <taxon>lamiids</taxon>
        <taxon>Lamiales</taxon>
        <taxon>Gesneriaceae</taxon>
        <taxon>Didymocarpoideae</taxon>
        <taxon>Trichosporeae</taxon>
        <taxon>Loxocarpinae</taxon>
        <taxon>Dorcoceras</taxon>
    </lineage>
</organism>
<dbReference type="EMBL" id="KQ995695">
    <property type="protein sequence ID" value="KZV46181.1"/>
    <property type="molecule type" value="Genomic_DNA"/>
</dbReference>
<dbReference type="AlphaFoldDB" id="A0A2Z7CGJ5"/>